<evidence type="ECO:0000313" key="3">
    <source>
        <dbReference type="Proteomes" id="UP000515977"/>
    </source>
</evidence>
<feature type="domain" description="YhdP central" evidence="1">
    <location>
        <begin position="9"/>
        <end position="1259"/>
    </location>
</feature>
<evidence type="ECO:0000259" key="1">
    <source>
        <dbReference type="Pfam" id="PF13116"/>
    </source>
</evidence>
<dbReference type="InterPro" id="IPR011836">
    <property type="entry name" value="YhdP"/>
</dbReference>
<dbReference type="EMBL" id="CP060711">
    <property type="protein sequence ID" value="QNN46086.1"/>
    <property type="molecule type" value="Genomic_DNA"/>
</dbReference>
<sequence length="1278" mass="135105">MTMPWRHRLRLLRRGAWYALAALLVVLALGNGIGSQLLPLAERHPDRIAAWLGERAGRPVAFDHVTTEWTRRGPLLRLDNLRIGDPANPLRIGDAEVLVAQYAGLLPGRSFTELRLRGLDLTLQRGANGQWQVRGLPGQQQGGGDPLDALSHLGELQLTQARLHVLSPELGIDLHLPRIDLRLRVDGARMRAGARAWLRATGLPFDVAGELDRASGDGRVYAGSRRADLGELAGAFDVTGVSLLSGQGQLRTWMQLRGHRIVGIRADADLRDVRLRGAAQAGEPAPVRELGELALDASWAGSVQDWQLRVPRLRIGSAAQLQTLDGLALAGGERRYGLRAHRLEAAPLLQLVALSDALSPGLRHWLQTTAPGALLEDVDVAGVPGGRLRASARISGFRFDPVGHAPGLRGVGGWLLADRDGLRLRFDRDAQVAFDWPAGFGVVHDFKLDGEAVLWRDGDGWTVRTPGLDIDGGQLQMQARGGIGFQHDGSRPHLDIAADIGDVPISMAHGFWIHHLMSKATVDWLDAALQGGTLRNVHAVVAGDLDDWPFRNEPGMAGAGLFRADAHIADGTVKFQPDWPAAQRMNADVSFVADGFTVSGGANLGGVQVTALKAGIARFGQAELLVDAAAGGDAKDFLSMLRASPLHKEYGETMDNLRAAGPAQATFRMKLPLHHDHPVPPTIDGSVTLAGVRLAEQRWKLAFEQVRGQARFDRGGFDASELQVRHEGAPGLLSLRAGPHVRDPAQAFEAQLQTQADIDGLLDKAGNLGWLKPYLRGSSSWTTELAVPRGVAQNAPPSRLRLRSNLVGTAIELPAPLRKPAAQALAADIGIRLPLESGEVEVALGDLLSLRSRSANGKTGLRVQLGGGPAGAPPASGLAVGGRVERLDALDWIGLGTGGHGDADMPLRRIEIDAGQLHLLGSDVGPARLVVAPAPRGTAVQVQGEGIAGALLVPEQDGATVAGRFERLHWALPPRTAAQVAGPATAPTPTAPGFDPAAIPPLLFDVDDLRIGATAMGRARFRSTPVAGGMRMDEFTTAGGKQRLAASGSWLGRGANARSQLKLDANSDDIGALLDGFGFGGQVGGGKGKFGVEANWRGGPGDFDTATVDARLLVDAHDGHLLEIEPGAGRVLGLLGVAQLRRRLTLDFSDIFSKGFAFDRIQGNAHLAQGQLRTDNLSVRGPAAEIHVRGSTDLRNQRFDQTVDVLPKSGGILTAVGALAGGPVGAAVGAVANAVLDKPMRGIGAKSYRVTGPWASPKVEAITRSTSAQLGADRGQGD</sequence>
<dbReference type="PANTHER" id="PTHR38690:SF1">
    <property type="entry name" value="PROTEASE"/>
    <property type="match status" value="1"/>
</dbReference>
<dbReference type="Pfam" id="PF13116">
    <property type="entry name" value="YhdP"/>
    <property type="match status" value="1"/>
</dbReference>
<protein>
    <submittedName>
        <fullName evidence="2">TIGR02099 family protein</fullName>
    </submittedName>
</protein>
<reference evidence="2 3" key="1">
    <citation type="submission" date="2020-08" db="EMBL/GenBank/DDBJ databases">
        <title>Genome sequence of Thermomonas brevis KACC 16975T.</title>
        <authorList>
            <person name="Hyun D.-W."/>
            <person name="Bae J.-W."/>
        </authorList>
    </citation>
    <scope>NUCLEOTIDE SEQUENCE [LARGE SCALE GENOMIC DNA]</scope>
    <source>
        <strain evidence="2 3">KACC 16975</strain>
    </source>
</reference>
<dbReference type="NCBIfam" id="TIGR02099">
    <property type="entry name" value="YhdP family protein"/>
    <property type="match status" value="1"/>
</dbReference>
<dbReference type="AlphaFoldDB" id="A0A7G9QRW1"/>
<evidence type="ECO:0000313" key="2">
    <source>
        <dbReference type="EMBL" id="QNN46086.1"/>
    </source>
</evidence>
<gene>
    <name evidence="2" type="ORF">H9L17_12970</name>
</gene>
<dbReference type="KEGG" id="tbv:H9L17_12970"/>
<accession>A0A7G9QRW1</accession>
<keyword evidence="3" id="KW-1185">Reference proteome</keyword>
<dbReference type="Proteomes" id="UP000515977">
    <property type="component" value="Chromosome"/>
</dbReference>
<dbReference type="RefSeq" id="WP_187569848.1">
    <property type="nucleotide sequence ID" value="NZ_CP060711.1"/>
</dbReference>
<organism evidence="2 3">
    <name type="scientific">Thermomonas brevis</name>
    <dbReference type="NCBI Taxonomy" id="215691"/>
    <lineage>
        <taxon>Bacteria</taxon>
        <taxon>Pseudomonadati</taxon>
        <taxon>Pseudomonadota</taxon>
        <taxon>Gammaproteobacteria</taxon>
        <taxon>Lysobacterales</taxon>
        <taxon>Lysobacteraceae</taxon>
        <taxon>Thermomonas</taxon>
    </lineage>
</organism>
<dbReference type="InterPro" id="IPR025263">
    <property type="entry name" value="YhdP_central"/>
</dbReference>
<proteinExistence type="predicted"/>
<dbReference type="PANTHER" id="PTHR38690">
    <property type="entry name" value="PROTEASE-RELATED"/>
    <property type="match status" value="1"/>
</dbReference>
<name>A0A7G9QRW1_9GAMM</name>